<organism evidence="2 3">
    <name type="scientific">Mycolicibacterium rutilum</name>
    <name type="common">Mycobacterium rutilum</name>
    <dbReference type="NCBI Taxonomy" id="370526"/>
    <lineage>
        <taxon>Bacteria</taxon>
        <taxon>Bacillati</taxon>
        <taxon>Actinomycetota</taxon>
        <taxon>Actinomycetes</taxon>
        <taxon>Mycobacteriales</taxon>
        <taxon>Mycobacteriaceae</taxon>
        <taxon>Mycolicibacterium</taxon>
    </lineage>
</organism>
<evidence type="ECO:0000313" key="3">
    <source>
        <dbReference type="Proteomes" id="UP000182915"/>
    </source>
</evidence>
<dbReference type="InterPro" id="IPR029058">
    <property type="entry name" value="AB_hydrolase_fold"/>
</dbReference>
<evidence type="ECO:0000313" key="2">
    <source>
        <dbReference type="EMBL" id="SEH91008.1"/>
    </source>
</evidence>
<protein>
    <submittedName>
        <fullName evidence="2">Secretory lipase</fullName>
    </submittedName>
</protein>
<dbReference type="PANTHER" id="PTHR34853">
    <property type="match status" value="1"/>
</dbReference>
<keyword evidence="1" id="KW-0472">Membrane</keyword>
<keyword evidence="1" id="KW-0812">Transmembrane</keyword>
<dbReference type="SUPFAM" id="SSF53474">
    <property type="entry name" value="alpha/beta-Hydrolases"/>
    <property type="match status" value="1"/>
</dbReference>
<evidence type="ECO:0000256" key="1">
    <source>
        <dbReference type="SAM" id="Phobius"/>
    </source>
</evidence>
<sequence length="410" mass="42914">MGVMLRKIVIGVCIAAAVVLVIGLVPVAWNLVASWREPAPGQPEPIATADLSGTGPGSLISAMTMPEFSHTHYGQRVNSARVVYRSTSGDTGAETEVSGSVFTPKGAPPPGGWPVIAFGHGTTGINEPCAPSLSGTLLGMGEPIAALVSGGYAVAFADFQGLGHEGVHPYPDPRTAGLNIIDSVRALRHTFPDVSNRWAAIGGSQGGGAVWAADEQAAGYAPDLDLVGAVAYVPSADVAGLVDKARDGTMTADQQLVFVAIVESMARLHPDLNRDDFRRGAAAKYWDILNACSGPMVADRDAAADELRAEDLVPASTAAADRLRSLLAKWALPHRPLSAPLAVVYSGRDEFIDEQWTTDALARACALGGKVSWRLDPTKGHGGVDLTDHFGWIADRFANKPVTDECPTQP</sequence>
<feature type="transmembrane region" description="Helical" evidence="1">
    <location>
        <begin position="7"/>
        <end position="29"/>
    </location>
</feature>
<keyword evidence="3" id="KW-1185">Reference proteome</keyword>
<reference evidence="3" key="1">
    <citation type="submission" date="2016-10" db="EMBL/GenBank/DDBJ databases">
        <authorList>
            <person name="Varghese N."/>
            <person name="Submissions S."/>
        </authorList>
    </citation>
    <scope>NUCLEOTIDE SEQUENCE [LARGE SCALE GENOMIC DNA]</scope>
    <source>
        <strain evidence="3">DSM 45405</strain>
    </source>
</reference>
<dbReference type="EMBL" id="LT629971">
    <property type="protein sequence ID" value="SEH91008.1"/>
    <property type="molecule type" value="Genomic_DNA"/>
</dbReference>
<gene>
    <name evidence="2" type="ORF">SAMN04489835_5561</name>
</gene>
<dbReference type="GO" id="GO:0016042">
    <property type="term" value="P:lipid catabolic process"/>
    <property type="evidence" value="ECO:0007669"/>
    <property type="project" value="InterPro"/>
</dbReference>
<dbReference type="Pfam" id="PF03583">
    <property type="entry name" value="LIP"/>
    <property type="match status" value="1"/>
</dbReference>
<dbReference type="Gene3D" id="3.40.50.1820">
    <property type="entry name" value="alpha/beta hydrolase"/>
    <property type="match status" value="2"/>
</dbReference>
<proteinExistence type="predicted"/>
<dbReference type="STRING" id="370526.SAMN04489835_5561"/>
<dbReference type="PIRSF" id="PIRSF029171">
    <property type="entry name" value="Esterase_LipA"/>
    <property type="match status" value="1"/>
</dbReference>
<dbReference type="PANTHER" id="PTHR34853:SF1">
    <property type="entry name" value="LIPASE 5"/>
    <property type="match status" value="1"/>
</dbReference>
<keyword evidence="1" id="KW-1133">Transmembrane helix</keyword>
<dbReference type="Proteomes" id="UP000182915">
    <property type="component" value="Chromosome I"/>
</dbReference>
<name>A0A1H6LQR5_MYCRU</name>
<dbReference type="AlphaFoldDB" id="A0A1H6LQR5"/>
<dbReference type="RefSeq" id="WP_235632113.1">
    <property type="nucleotide sequence ID" value="NZ_LT629971.1"/>
</dbReference>
<dbReference type="InterPro" id="IPR005152">
    <property type="entry name" value="Lipase_secreted"/>
</dbReference>
<accession>A0A1H6LQR5</accession>
<dbReference type="GO" id="GO:0004806">
    <property type="term" value="F:triacylglycerol lipase activity"/>
    <property type="evidence" value="ECO:0007669"/>
    <property type="project" value="InterPro"/>
</dbReference>